<evidence type="ECO:0000259" key="16">
    <source>
        <dbReference type="PROSITE" id="PS50106"/>
    </source>
</evidence>
<feature type="active site" description="Charge relay system" evidence="14">
    <location>
        <position position="134"/>
    </location>
</feature>
<feature type="active site" description="Charge relay system" evidence="14">
    <location>
        <position position="104"/>
    </location>
</feature>
<evidence type="ECO:0000256" key="1">
    <source>
        <dbReference type="ARBA" id="ARBA00001772"/>
    </source>
</evidence>
<protein>
    <recommendedName>
        <fullName evidence="5">Probable periplasmic serine endoprotease DegP-like</fullName>
        <ecNumber evidence="4">3.4.21.107</ecNumber>
    </recommendedName>
    <alternativeName>
        <fullName evidence="13">Protease Do</fullName>
    </alternativeName>
</protein>
<dbReference type="PROSITE" id="PS50106">
    <property type="entry name" value="PDZ"/>
    <property type="match status" value="2"/>
</dbReference>
<dbReference type="Proteomes" id="UP000175679">
    <property type="component" value="Unassembled WGS sequence"/>
</dbReference>
<evidence type="ECO:0000256" key="4">
    <source>
        <dbReference type="ARBA" id="ARBA00013035"/>
    </source>
</evidence>
<keyword evidence="7" id="KW-0732">Signal</keyword>
<feature type="active site" description="Charge relay system" evidence="14">
    <location>
        <position position="211"/>
    </location>
</feature>
<comment type="similarity">
    <text evidence="3">Belongs to the peptidase S1C family.</text>
</comment>
<comment type="catalytic activity">
    <reaction evidence="1">
        <text>Acts on substrates that are at least partially unfolded. The cleavage site P1 residue is normally between a pair of hydrophobic residues, such as Val-|-Val.</text>
        <dbReference type="EC" id="3.4.21.107"/>
    </reaction>
</comment>
<gene>
    <name evidence="17" type="ORF">BIY23_04415</name>
</gene>
<evidence type="ECO:0000256" key="8">
    <source>
        <dbReference type="ARBA" id="ARBA00022737"/>
    </source>
</evidence>
<proteinExistence type="inferred from homology"/>
<evidence type="ECO:0000256" key="3">
    <source>
        <dbReference type="ARBA" id="ARBA00010541"/>
    </source>
</evidence>
<dbReference type="Pfam" id="PF13365">
    <property type="entry name" value="Trypsin_2"/>
    <property type="match status" value="1"/>
</dbReference>
<evidence type="ECO:0000256" key="11">
    <source>
        <dbReference type="ARBA" id="ARBA00022825"/>
    </source>
</evidence>
<dbReference type="Pfam" id="PF13180">
    <property type="entry name" value="PDZ_2"/>
    <property type="match status" value="2"/>
</dbReference>
<evidence type="ECO:0000256" key="9">
    <source>
        <dbReference type="ARBA" id="ARBA00022764"/>
    </source>
</evidence>
<feature type="domain" description="PDZ" evidence="16">
    <location>
        <begin position="252"/>
        <end position="347"/>
    </location>
</feature>
<dbReference type="GO" id="GO:0004252">
    <property type="term" value="F:serine-type endopeptidase activity"/>
    <property type="evidence" value="ECO:0007669"/>
    <property type="project" value="InterPro"/>
</dbReference>
<keyword evidence="6 17" id="KW-0645">Protease</keyword>
<feature type="binding site" evidence="15">
    <location>
        <position position="104"/>
    </location>
    <ligand>
        <name>substrate</name>
    </ligand>
</feature>
<feature type="domain" description="PDZ" evidence="16">
    <location>
        <begin position="374"/>
        <end position="456"/>
    </location>
</feature>
<dbReference type="GO" id="GO:0006508">
    <property type="term" value="P:proteolysis"/>
    <property type="evidence" value="ECO:0007669"/>
    <property type="project" value="UniProtKB-KW"/>
</dbReference>
<evidence type="ECO:0000256" key="12">
    <source>
        <dbReference type="ARBA" id="ARBA00023016"/>
    </source>
</evidence>
<dbReference type="InterPro" id="IPR036034">
    <property type="entry name" value="PDZ_sf"/>
</dbReference>
<evidence type="ECO:0000256" key="5">
    <source>
        <dbReference type="ARBA" id="ARBA00013958"/>
    </source>
</evidence>
<dbReference type="GO" id="GO:0042597">
    <property type="term" value="C:periplasmic space"/>
    <property type="evidence" value="ECO:0007669"/>
    <property type="project" value="UniProtKB-SubCell"/>
</dbReference>
<evidence type="ECO:0000256" key="2">
    <source>
        <dbReference type="ARBA" id="ARBA00004418"/>
    </source>
</evidence>
<dbReference type="SUPFAM" id="SSF50494">
    <property type="entry name" value="Trypsin-like serine proteases"/>
    <property type="match status" value="1"/>
</dbReference>
<evidence type="ECO:0000313" key="18">
    <source>
        <dbReference type="Proteomes" id="UP000175679"/>
    </source>
</evidence>
<evidence type="ECO:0000313" key="17">
    <source>
        <dbReference type="EMBL" id="OEY86367.1"/>
    </source>
</evidence>
<dbReference type="PRINTS" id="PR00834">
    <property type="entry name" value="PROTEASES2C"/>
</dbReference>
<dbReference type="PANTHER" id="PTHR22939">
    <property type="entry name" value="SERINE PROTEASE FAMILY S1C HTRA-RELATED"/>
    <property type="match status" value="1"/>
</dbReference>
<dbReference type="NCBIfam" id="TIGR02037">
    <property type="entry name" value="degP_htrA_DO"/>
    <property type="match status" value="1"/>
</dbReference>
<keyword evidence="8" id="KW-0677">Repeat</keyword>
<dbReference type="CDD" id="cd10839">
    <property type="entry name" value="cpPDZ1_DegP-like"/>
    <property type="match status" value="1"/>
</dbReference>
<dbReference type="InterPro" id="IPR001478">
    <property type="entry name" value="PDZ"/>
</dbReference>
<keyword evidence="9" id="KW-0574">Periplasm</keyword>
<organism evidence="17 18">
    <name type="scientific">Wolbachia pipientis</name>
    <dbReference type="NCBI Taxonomy" id="955"/>
    <lineage>
        <taxon>Bacteria</taxon>
        <taxon>Pseudomonadati</taxon>
        <taxon>Pseudomonadota</taxon>
        <taxon>Alphaproteobacteria</taxon>
        <taxon>Rickettsiales</taxon>
        <taxon>Anaplasmataceae</taxon>
        <taxon>Wolbachieae</taxon>
        <taxon>Wolbachia</taxon>
    </lineage>
</organism>
<feature type="binding site" evidence="15">
    <location>
        <begin position="209"/>
        <end position="211"/>
    </location>
    <ligand>
        <name>substrate</name>
    </ligand>
</feature>
<evidence type="ECO:0000256" key="7">
    <source>
        <dbReference type="ARBA" id="ARBA00022729"/>
    </source>
</evidence>
<evidence type="ECO:0000256" key="14">
    <source>
        <dbReference type="PIRSR" id="PIRSR611782-1"/>
    </source>
</evidence>
<accession>A0A1E7QJ13</accession>
<reference evidence="17 18" key="1">
    <citation type="submission" date="2016-09" db="EMBL/GenBank/DDBJ databases">
        <title>Genomic evidence for plant-parasitic nematodes as the earliest Wolbachia hosts.</title>
        <authorList>
            <person name="Brown A.M."/>
            <person name="Wasala S.K."/>
            <person name="Howe D.K."/>
            <person name="Peetz A.B."/>
            <person name="Zasada I.A."/>
            <person name="Denver D.R."/>
        </authorList>
    </citation>
    <scope>NUCLEOTIDE SEQUENCE [LARGE SCALE GENOMIC DNA]</scope>
    <source>
        <strain evidence="18">wPpe</strain>
    </source>
</reference>
<keyword evidence="18" id="KW-1185">Reference proteome</keyword>
<dbReference type="InterPro" id="IPR009003">
    <property type="entry name" value="Peptidase_S1_PA"/>
</dbReference>
<dbReference type="Gene3D" id="2.30.42.10">
    <property type="match status" value="2"/>
</dbReference>
<evidence type="ECO:0000256" key="10">
    <source>
        <dbReference type="ARBA" id="ARBA00022801"/>
    </source>
</evidence>
<dbReference type="Gene3D" id="2.40.10.120">
    <property type="match status" value="1"/>
</dbReference>
<dbReference type="OrthoDB" id="9758917at2"/>
<dbReference type="SMART" id="SM00228">
    <property type="entry name" value="PDZ"/>
    <property type="match status" value="2"/>
</dbReference>
<evidence type="ECO:0000256" key="15">
    <source>
        <dbReference type="PIRSR" id="PIRSR611782-2"/>
    </source>
</evidence>
<keyword evidence="11" id="KW-0720">Serine protease</keyword>
<dbReference type="EMBL" id="MJMG01000012">
    <property type="protein sequence ID" value="OEY86367.1"/>
    <property type="molecule type" value="Genomic_DNA"/>
</dbReference>
<dbReference type="RefSeq" id="WP_070065375.1">
    <property type="nucleotide sequence ID" value="NZ_MJMG01000012.1"/>
</dbReference>
<dbReference type="InterPro" id="IPR001940">
    <property type="entry name" value="Peptidase_S1C"/>
</dbReference>
<feature type="binding site" evidence="15">
    <location>
        <position position="134"/>
    </location>
    <ligand>
        <name>substrate</name>
    </ligand>
</feature>
<dbReference type="InterPro" id="IPR011782">
    <property type="entry name" value="Pept_S1C_Do"/>
</dbReference>
<name>A0A1E7QJ13_WOLPI</name>
<evidence type="ECO:0000256" key="13">
    <source>
        <dbReference type="ARBA" id="ARBA00032850"/>
    </source>
</evidence>
<evidence type="ECO:0000256" key="6">
    <source>
        <dbReference type="ARBA" id="ARBA00022670"/>
    </source>
</evidence>
<dbReference type="EC" id="3.4.21.107" evidence="4"/>
<comment type="caution">
    <text evidence="17">The sequence shown here is derived from an EMBL/GenBank/DDBJ whole genome shotgun (WGS) entry which is preliminary data.</text>
</comment>
<dbReference type="AlphaFoldDB" id="A0A1E7QJ13"/>
<keyword evidence="12" id="KW-0346">Stress response</keyword>
<dbReference type="PANTHER" id="PTHR22939:SF130">
    <property type="entry name" value="PERIPLASMIC SERINE ENDOPROTEASE DEGP-LIKE-RELATED"/>
    <property type="match status" value="1"/>
</dbReference>
<comment type="subcellular location">
    <subcellularLocation>
        <location evidence="2">Periplasm</location>
    </subcellularLocation>
</comment>
<feature type="binding site" evidence="15">
    <location>
        <position position="40"/>
    </location>
    <ligand>
        <name>substrate</name>
    </ligand>
</feature>
<sequence length="468" mass="51476">MKNKILSILVYFLVSLSLHALERADLIEKVIPAVVSISSEQIIKSENNDRTIKIFPRDDFFDDFRRFFDQFDKFFMDDKTPRHAIFLGSGFIVDQGGIIVTNYHVIQNAKEITVTMNDTTDFKAEVLGYDAHADLAVLKINADKPLPYVDFGDSDKVRVGDSVIAVGNPFGLGGSVSAGIISAKFRNANIPGNANVNEFIQTDAAINMGNSGGPLFNLNGQVVGINTAIYSPNAKGNIGIGFAIPSNSAIPVVDVLKRGEELKHGFLGVTIQPLTREMAETLGIKNIKGVIVSDIVKDSPADKAGIKLYDILLEFNGKEVSRTTQLVQMVLMTEPKSKVKIKLLRKGKEINVEAIIKERVDHRDYGNDYKKEDKSNTGYITGFTVSDLSRENITKKGVVVVDVDYNSHAASHVRKGDIIMQVNGADTTSTKDFNKQIDIAIKKNDTSILLLIYRNGHQSLTVVKLRGK</sequence>
<keyword evidence="10" id="KW-0378">Hydrolase</keyword>
<dbReference type="SUPFAM" id="SSF50156">
    <property type="entry name" value="PDZ domain-like"/>
    <property type="match status" value="2"/>
</dbReference>